<gene>
    <name evidence="3" type="ORF">OESDEN_23145</name>
</gene>
<reference evidence="3 4" key="1">
    <citation type="submission" date="2014-03" db="EMBL/GenBank/DDBJ databases">
        <title>Draft genome of the hookworm Oesophagostomum dentatum.</title>
        <authorList>
            <person name="Mitreva M."/>
        </authorList>
    </citation>
    <scope>NUCLEOTIDE SEQUENCE [LARGE SCALE GENOMIC DNA]</scope>
    <source>
        <strain evidence="3 4">OD-Hann</strain>
    </source>
</reference>
<feature type="chain" id="PRO_5002061301" evidence="2">
    <location>
        <begin position="22"/>
        <end position="155"/>
    </location>
</feature>
<evidence type="ECO:0000256" key="1">
    <source>
        <dbReference type="SAM" id="MobiDB-lite"/>
    </source>
</evidence>
<accession>A0A0B1S206</accession>
<name>A0A0B1S206_OESDE</name>
<organism evidence="3 4">
    <name type="scientific">Oesophagostomum dentatum</name>
    <name type="common">Nodular worm</name>
    <dbReference type="NCBI Taxonomy" id="61180"/>
    <lineage>
        <taxon>Eukaryota</taxon>
        <taxon>Metazoa</taxon>
        <taxon>Ecdysozoa</taxon>
        <taxon>Nematoda</taxon>
        <taxon>Chromadorea</taxon>
        <taxon>Rhabditida</taxon>
        <taxon>Rhabditina</taxon>
        <taxon>Rhabditomorpha</taxon>
        <taxon>Strongyloidea</taxon>
        <taxon>Strongylidae</taxon>
        <taxon>Oesophagostomum</taxon>
    </lineage>
</organism>
<evidence type="ECO:0000256" key="2">
    <source>
        <dbReference type="SAM" id="SignalP"/>
    </source>
</evidence>
<keyword evidence="2" id="KW-0732">Signal</keyword>
<feature type="signal peptide" evidence="2">
    <location>
        <begin position="1"/>
        <end position="21"/>
    </location>
</feature>
<dbReference type="EMBL" id="KN610963">
    <property type="protein sequence ID" value="KHJ77235.1"/>
    <property type="molecule type" value="Genomic_DNA"/>
</dbReference>
<sequence length="155" mass="18040">MLKLGCCFLLFLIIGRNPAQSQCSCALNPTQAPTPFPYYPSSPDSPRQETSKTLDTGDIQSPSVMPEPLPDYEYCTEECANIFEAFASNRQHRQYSRKIAKRMRQIQHSKFDDDELENLRPSLYRFVRRYLRLGKVAIFDAALDHSEFYDNFEQR</sequence>
<evidence type="ECO:0000313" key="3">
    <source>
        <dbReference type="EMBL" id="KHJ77235.1"/>
    </source>
</evidence>
<evidence type="ECO:0000313" key="4">
    <source>
        <dbReference type="Proteomes" id="UP000053660"/>
    </source>
</evidence>
<dbReference type="OrthoDB" id="5892795at2759"/>
<dbReference type="Proteomes" id="UP000053660">
    <property type="component" value="Unassembled WGS sequence"/>
</dbReference>
<dbReference type="AlphaFoldDB" id="A0A0B1S206"/>
<feature type="compositionally biased region" description="Polar residues" evidence="1">
    <location>
        <begin position="53"/>
        <end position="63"/>
    </location>
</feature>
<proteinExistence type="predicted"/>
<feature type="region of interest" description="Disordered" evidence="1">
    <location>
        <begin position="36"/>
        <end position="67"/>
    </location>
</feature>
<protein>
    <submittedName>
        <fullName evidence="3">Uncharacterized protein</fullName>
    </submittedName>
</protein>
<keyword evidence="4" id="KW-1185">Reference proteome</keyword>